<sequence>MPTSSSVLRMLDLDARTTEAGLHRMNCNFCEENNSQSHSSKRKRYFWDGLTSCRATQPQPGGLLSLFEAILIT</sequence>
<protein>
    <submittedName>
        <fullName evidence="1">Uncharacterized protein</fullName>
    </submittedName>
</protein>
<dbReference type="Proteomes" id="UP000054928">
    <property type="component" value="Unassembled WGS sequence"/>
</dbReference>
<dbReference type="AlphaFoldDB" id="A0A0P1B0T8"/>
<organism evidence="1 2">
    <name type="scientific">Plasmopara halstedii</name>
    <name type="common">Downy mildew of sunflower</name>
    <dbReference type="NCBI Taxonomy" id="4781"/>
    <lineage>
        <taxon>Eukaryota</taxon>
        <taxon>Sar</taxon>
        <taxon>Stramenopiles</taxon>
        <taxon>Oomycota</taxon>
        <taxon>Peronosporomycetes</taxon>
        <taxon>Peronosporales</taxon>
        <taxon>Peronosporaceae</taxon>
        <taxon>Plasmopara</taxon>
    </lineage>
</organism>
<dbReference type="EMBL" id="CCYD01002371">
    <property type="protein sequence ID" value="CEG46943.1"/>
    <property type="molecule type" value="Genomic_DNA"/>
</dbReference>
<reference evidence="2" key="1">
    <citation type="submission" date="2014-09" db="EMBL/GenBank/DDBJ databases">
        <authorList>
            <person name="Sharma Rahul"/>
            <person name="Thines Marco"/>
        </authorList>
    </citation>
    <scope>NUCLEOTIDE SEQUENCE [LARGE SCALE GENOMIC DNA]</scope>
</reference>
<evidence type="ECO:0000313" key="2">
    <source>
        <dbReference type="Proteomes" id="UP000054928"/>
    </source>
</evidence>
<evidence type="ECO:0000313" key="1">
    <source>
        <dbReference type="EMBL" id="CEG46943.1"/>
    </source>
</evidence>
<dbReference type="GeneID" id="36398667"/>
<dbReference type="RefSeq" id="XP_024583312.1">
    <property type="nucleotide sequence ID" value="XM_024717854.1"/>
</dbReference>
<name>A0A0P1B0T8_PLAHL</name>
<proteinExistence type="predicted"/>
<keyword evidence="2" id="KW-1185">Reference proteome</keyword>
<accession>A0A0P1B0T8</accession>